<name>A0A6S7JVR3_PARCT</name>
<evidence type="ECO:0000313" key="2">
    <source>
        <dbReference type="EMBL" id="CAB4020181.1"/>
    </source>
</evidence>
<gene>
    <name evidence="2" type="ORF">PACLA_8A076912</name>
</gene>
<evidence type="ECO:0000256" key="1">
    <source>
        <dbReference type="SAM" id="MobiDB-lite"/>
    </source>
</evidence>
<dbReference type="PANTHER" id="PTHR34239:SF2">
    <property type="entry name" value="TRANSPOSABLE ELEMENT P TRANSPOSASE_THAP9 CONSERVED DOMAIN-CONTAINING PROTEIN"/>
    <property type="match status" value="1"/>
</dbReference>
<comment type="caution">
    <text evidence="2">The sequence shown here is derived from an EMBL/GenBank/DDBJ whole genome shotgun (WGS) entry which is preliminary data.</text>
</comment>
<feature type="compositionally biased region" description="Polar residues" evidence="1">
    <location>
        <begin position="120"/>
        <end position="138"/>
    </location>
</feature>
<proteinExistence type="predicted"/>
<dbReference type="Proteomes" id="UP001152795">
    <property type="component" value="Unassembled WGS sequence"/>
</dbReference>
<organism evidence="2 3">
    <name type="scientific">Paramuricea clavata</name>
    <name type="common">Red gorgonian</name>
    <name type="synonym">Violescent sea-whip</name>
    <dbReference type="NCBI Taxonomy" id="317549"/>
    <lineage>
        <taxon>Eukaryota</taxon>
        <taxon>Metazoa</taxon>
        <taxon>Cnidaria</taxon>
        <taxon>Anthozoa</taxon>
        <taxon>Octocorallia</taxon>
        <taxon>Malacalcyonacea</taxon>
        <taxon>Plexauridae</taxon>
        <taxon>Paramuricea</taxon>
    </lineage>
</organism>
<dbReference type="OrthoDB" id="5987175at2759"/>
<dbReference type="PANTHER" id="PTHR34239">
    <property type="entry name" value="APPLE DOMAIN-CONTAINING PROTEIN"/>
    <property type="match status" value="1"/>
</dbReference>
<reference evidence="2" key="1">
    <citation type="submission" date="2020-04" db="EMBL/GenBank/DDBJ databases">
        <authorList>
            <person name="Alioto T."/>
            <person name="Alioto T."/>
            <person name="Gomez Garrido J."/>
        </authorList>
    </citation>
    <scope>NUCLEOTIDE SEQUENCE</scope>
    <source>
        <strain evidence="2">A484AB</strain>
    </source>
</reference>
<dbReference type="AlphaFoldDB" id="A0A6S7JVR3"/>
<sequence>MGQRQELKLVAIQKTLVAVGTVLTQSVQLLMNARQTGGIPNTMNQVPNTMNEVLTLQVDALALLGHTNYDLSLRRRETMKPSLTKEYASLCSSQTSVTSMLFGDELQSQLNAIRASNRISQTATQSTTGHFGSHNKSTFQRHPRNDHEKSFISKGPKPRWSNNRFPSHQKKREGGNKFNKK</sequence>
<protein>
    <submittedName>
        <fullName evidence="2">Uncharacterized protein</fullName>
    </submittedName>
</protein>
<evidence type="ECO:0000313" key="3">
    <source>
        <dbReference type="Proteomes" id="UP001152795"/>
    </source>
</evidence>
<dbReference type="EMBL" id="CACRXK020010824">
    <property type="protein sequence ID" value="CAB4020181.1"/>
    <property type="molecule type" value="Genomic_DNA"/>
</dbReference>
<keyword evidence="3" id="KW-1185">Reference proteome</keyword>
<accession>A0A6S7JVR3</accession>
<feature type="region of interest" description="Disordered" evidence="1">
    <location>
        <begin position="120"/>
        <end position="181"/>
    </location>
</feature>